<dbReference type="Pfam" id="PF13541">
    <property type="entry name" value="ChlI"/>
    <property type="match status" value="1"/>
</dbReference>
<name>A0A290QMP4_9BACT</name>
<dbReference type="InterPro" id="IPR014721">
    <property type="entry name" value="Ribsml_uS5_D2-typ_fold_subgr"/>
</dbReference>
<reference evidence="5 6" key="1">
    <citation type="submission" date="2017-09" db="EMBL/GenBank/DDBJ databases">
        <title>Complete genome sequence of Verrucomicrobial strain HZ-65, isolated from freshwater.</title>
        <authorList>
            <person name="Choi A."/>
        </authorList>
    </citation>
    <scope>NUCLEOTIDE SEQUENCE [LARGE SCALE GENOMIC DNA]</scope>
    <source>
        <strain evidence="5 6">HZ-65</strain>
    </source>
</reference>
<dbReference type="OrthoDB" id="9813147at2"/>
<dbReference type="Gene3D" id="3.40.50.300">
    <property type="entry name" value="P-loop containing nucleotide triphosphate hydrolases"/>
    <property type="match status" value="1"/>
</dbReference>
<evidence type="ECO:0000313" key="6">
    <source>
        <dbReference type="Proteomes" id="UP000217265"/>
    </source>
</evidence>
<gene>
    <name evidence="5" type="ORF">CMV30_01050</name>
</gene>
<comment type="similarity">
    <text evidence="1">Belongs to the Mg-chelatase subunits D/I family. ComM subfamily.</text>
</comment>
<dbReference type="NCBIfam" id="TIGR00368">
    <property type="entry name" value="YifB family Mg chelatase-like AAA ATPase"/>
    <property type="match status" value="1"/>
</dbReference>
<dbReference type="PANTHER" id="PTHR32039">
    <property type="entry name" value="MAGNESIUM-CHELATASE SUBUNIT CHLI"/>
    <property type="match status" value="1"/>
</dbReference>
<evidence type="ECO:0000256" key="1">
    <source>
        <dbReference type="ARBA" id="ARBA00006354"/>
    </source>
</evidence>
<dbReference type="Pfam" id="PF13335">
    <property type="entry name" value="Mg_chelatase_C"/>
    <property type="match status" value="1"/>
</dbReference>
<dbReference type="InterPro" id="IPR025158">
    <property type="entry name" value="Mg_chelat-rel_C"/>
</dbReference>
<dbReference type="InterPro" id="IPR045006">
    <property type="entry name" value="CHLI-like"/>
</dbReference>
<dbReference type="GO" id="GO:0005524">
    <property type="term" value="F:ATP binding"/>
    <property type="evidence" value="ECO:0007669"/>
    <property type="project" value="UniProtKB-KW"/>
</dbReference>
<protein>
    <submittedName>
        <fullName evidence="5">Magnesium chelatase</fullName>
    </submittedName>
</protein>
<dbReference type="AlphaFoldDB" id="A0A290QMP4"/>
<dbReference type="KEGG" id="vbh:CMV30_01050"/>
<evidence type="ECO:0000256" key="2">
    <source>
        <dbReference type="ARBA" id="ARBA00022741"/>
    </source>
</evidence>
<proteinExistence type="inferred from homology"/>
<keyword evidence="2" id="KW-0547">Nucleotide-binding</keyword>
<dbReference type="InterPro" id="IPR004482">
    <property type="entry name" value="Mg_chelat-rel"/>
</dbReference>
<sequence length="511" mass="54886">MLATLFSAALQGIDAELVYVEVNSGETGDFKLVLVGLPDTAVKESSDRVLSALGNSGFRKPHARTTINLAPGDLRKEGPIYDLPIALGILTALGQLKADRLADFLIAGELGLSGATRPVRGALAMARLAKQLGKKGVLLPPASAKEAALVEGVEVYAVSSLDQAFRFLNGERTLPRETAARITSDNQADEHAGDFSEIKGQHALRRAVEVAVSGFHNLLIIGPPGSGKSMIAKRIPTIMPAPTLDESLEVLSIHSAAGQTLSGPAQFGKRPVRSPHHTISDVGLLGGGTIPGPGEISLAHHGVLFLDELPEFKRSALEVMRQPLEDGSVTISRSAGKVTLPCCFMLVAAMNPCECGYLGDPKHECRCNPTQIQRYRSRISGPLLDRIDIHIEAPGLSISELRSEQMSEGSAAVRERVRAARERQLARLKGSRATANARMNHAQIRKHCGIDSTLGDLMQQAMEQLSLSARAYDRILKVALTIADLAGAERIEAPHLLEAIQYRSLDRNLFY</sequence>
<evidence type="ECO:0000256" key="3">
    <source>
        <dbReference type="ARBA" id="ARBA00022840"/>
    </source>
</evidence>
<evidence type="ECO:0000259" key="4">
    <source>
        <dbReference type="SMART" id="SM00382"/>
    </source>
</evidence>
<keyword evidence="3" id="KW-0067">ATP-binding</keyword>
<keyword evidence="6" id="KW-1185">Reference proteome</keyword>
<organism evidence="5 6">
    <name type="scientific">Nibricoccus aquaticus</name>
    <dbReference type="NCBI Taxonomy" id="2576891"/>
    <lineage>
        <taxon>Bacteria</taxon>
        <taxon>Pseudomonadati</taxon>
        <taxon>Verrucomicrobiota</taxon>
        <taxon>Opitutia</taxon>
        <taxon>Opitutales</taxon>
        <taxon>Opitutaceae</taxon>
        <taxon>Nibricoccus</taxon>
    </lineage>
</organism>
<dbReference type="PANTHER" id="PTHR32039:SF7">
    <property type="entry name" value="COMPETENCE PROTEIN COMM"/>
    <property type="match status" value="1"/>
</dbReference>
<dbReference type="SUPFAM" id="SSF52540">
    <property type="entry name" value="P-loop containing nucleoside triphosphate hydrolases"/>
    <property type="match status" value="1"/>
</dbReference>
<dbReference type="RefSeq" id="WP_096057550.1">
    <property type="nucleotide sequence ID" value="NZ_CP023344.1"/>
</dbReference>
<dbReference type="InterPro" id="IPR027417">
    <property type="entry name" value="P-loop_NTPase"/>
</dbReference>
<feature type="domain" description="AAA+ ATPase" evidence="4">
    <location>
        <begin position="214"/>
        <end position="397"/>
    </location>
</feature>
<dbReference type="InterPro" id="IPR003593">
    <property type="entry name" value="AAA+_ATPase"/>
</dbReference>
<dbReference type="PRINTS" id="PR01657">
    <property type="entry name" value="MCMFAMILY"/>
</dbReference>
<dbReference type="InterPro" id="IPR001208">
    <property type="entry name" value="MCM_dom"/>
</dbReference>
<dbReference type="Pfam" id="PF01078">
    <property type="entry name" value="Mg_chelatase"/>
    <property type="match status" value="1"/>
</dbReference>
<dbReference type="GO" id="GO:0003677">
    <property type="term" value="F:DNA binding"/>
    <property type="evidence" value="ECO:0007669"/>
    <property type="project" value="InterPro"/>
</dbReference>
<dbReference type="EMBL" id="CP023344">
    <property type="protein sequence ID" value="ATC65921.1"/>
    <property type="molecule type" value="Genomic_DNA"/>
</dbReference>
<dbReference type="SMART" id="SM00382">
    <property type="entry name" value="AAA"/>
    <property type="match status" value="1"/>
</dbReference>
<dbReference type="InterPro" id="IPR020568">
    <property type="entry name" value="Ribosomal_Su5_D2-typ_SF"/>
</dbReference>
<accession>A0A290QMP4</accession>
<evidence type="ECO:0000313" key="5">
    <source>
        <dbReference type="EMBL" id="ATC65921.1"/>
    </source>
</evidence>
<dbReference type="InterPro" id="IPR000523">
    <property type="entry name" value="Mg_chelatse_chII-like_cat_dom"/>
</dbReference>
<dbReference type="Gene3D" id="3.30.230.10">
    <property type="match status" value="1"/>
</dbReference>
<dbReference type="SUPFAM" id="SSF54211">
    <property type="entry name" value="Ribosomal protein S5 domain 2-like"/>
    <property type="match status" value="1"/>
</dbReference>
<dbReference type="Proteomes" id="UP000217265">
    <property type="component" value="Chromosome"/>
</dbReference>